<name>A0A835ELP4_9POAL</name>
<protein>
    <submittedName>
        <fullName evidence="1">Uncharacterized protein</fullName>
    </submittedName>
</protein>
<comment type="caution">
    <text evidence="1">The sequence shown here is derived from an EMBL/GenBank/DDBJ whole genome shotgun (WGS) entry which is preliminary data.</text>
</comment>
<dbReference type="Proteomes" id="UP000636709">
    <property type="component" value="Unassembled WGS sequence"/>
</dbReference>
<evidence type="ECO:0000313" key="1">
    <source>
        <dbReference type="EMBL" id="KAF8693752.1"/>
    </source>
</evidence>
<sequence length="389" mass="45351">MKMKVDIRAKKIPPAVEDEHHSDKTGVQAIEEHKQEQGSASGHVQALLDMDAETVTEKILYFSKCLNFDTPECGDYHPEYDQEQLNQLGEQLALYRIRAYELTVDRKLAELSDENLKLEYPASKLYDNGFFEYYEESLEWYFDPERCTSARFDNYQRLVLHGYRGYLDWDFYCSVLNTYEEDLAYVQYFEEVANKTKWIEDYLGDSKIEWERIRSLALMQALEIAAGLPNVSPLLVTYGFQEYIDSIERGSFSKGLDGLYFEIWKRVAKGKVSASMSFKEALLEIDINNMFPSRSVFIKHELENNLGISPIKDYYDAWVAGIDKMALDDKARQLIRDALRESVSVPRPKCYLHYARRKLDIAHEIELIPKGMQAYNRHTQSLGLNNYDK</sequence>
<dbReference type="AlphaFoldDB" id="A0A835ELP4"/>
<dbReference type="EMBL" id="JACEFO010001924">
    <property type="protein sequence ID" value="KAF8693752.1"/>
    <property type="molecule type" value="Genomic_DNA"/>
</dbReference>
<accession>A0A835ELP4</accession>
<organism evidence="1 2">
    <name type="scientific">Digitaria exilis</name>
    <dbReference type="NCBI Taxonomy" id="1010633"/>
    <lineage>
        <taxon>Eukaryota</taxon>
        <taxon>Viridiplantae</taxon>
        <taxon>Streptophyta</taxon>
        <taxon>Embryophyta</taxon>
        <taxon>Tracheophyta</taxon>
        <taxon>Spermatophyta</taxon>
        <taxon>Magnoliopsida</taxon>
        <taxon>Liliopsida</taxon>
        <taxon>Poales</taxon>
        <taxon>Poaceae</taxon>
        <taxon>PACMAD clade</taxon>
        <taxon>Panicoideae</taxon>
        <taxon>Panicodae</taxon>
        <taxon>Paniceae</taxon>
        <taxon>Anthephorinae</taxon>
        <taxon>Digitaria</taxon>
    </lineage>
</organism>
<gene>
    <name evidence="1" type="ORF">HU200_039174</name>
</gene>
<evidence type="ECO:0000313" key="2">
    <source>
        <dbReference type="Proteomes" id="UP000636709"/>
    </source>
</evidence>
<proteinExistence type="predicted"/>
<reference evidence="1" key="1">
    <citation type="submission" date="2020-07" db="EMBL/GenBank/DDBJ databases">
        <title>Genome sequence and genetic diversity analysis of an under-domesticated orphan crop, white fonio (Digitaria exilis).</title>
        <authorList>
            <person name="Bennetzen J.L."/>
            <person name="Chen S."/>
            <person name="Ma X."/>
            <person name="Wang X."/>
            <person name="Yssel A.E.J."/>
            <person name="Chaluvadi S.R."/>
            <person name="Johnson M."/>
            <person name="Gangashetty P."/>
            <person name="Hamidou F."/>
            <person name="Sanogo M.D."/>
            <person name="Zwaenepoel A."/>
            <person name="Wallace J."/>
            <person name="Van De Peer Y."/>
            <person name="Van Deynze A."/>
        </authorList>
    </citation>
    <scope>NUCLEOTIDE SEQUENCE</scope>
    <source>
        <tissue evidence="1">Leaves</tissue>
    </source>
</reference>
<dbReference type="OrthoDB" id="622446at2759"/>
<keyword evidence="2" id="KW-1185">Reference proteome</keyword>
<dbReference type="PANTHER" id="PTHR34480:SF11">
    <property type="entry name" value="OS05G0173500 PROTEIN"/>
    <property type="match status" value="1"/>
</dbReference>
<dbReference type="PANTHER" id="PTHR34480">
    <property type="entry name" value="OS01G0967800 PROTEIN-RELATED"/>
    <property type="match status" value="1"/>
</dbReference>